<dbReference type="Proteomes" id="UP001596524">
    <property type="component" value="Unassembled WGS sequence"/>
</dbReference>
<feature type="domain" description="Enoyl reductase (ER)" evidence="1">
    <location>
        <begin position="22"/>
        <end position="370"/>
    </location>
</feature>
<dbReference type="SUPFAM" id="SSF51735">
    <property type="entry name" value="NAD(P)-binding Rossmann-fold domains"/>
    <property type="match status" value="1"/>
</dbReference>
<sequence length="372" mass="39671">MTDLKETPVPSTMRATVLIGHGGLDRLVYRDDVTTPSPGEREVLVRVGACGMNNTDINTRTGWYDTAVKTSLSEDLGLHGRDDDPASSWNQSSVTFPRIQGAAVVGSIIATGPEVDPTRVGQRVMVDPAVRDASLPKHAQISQYLGSERDGGFAEFVAVPDENAHVVDSHMSDAELATFPCSYDTAEEMLERAHLESGETIVITGAAGGVGTALIQLSLVRGARVVAIASPSKRERLLKLGAHEFVPRDVPDLQAAVEEKIGPRGAHVAADVVGGDMFDVLLKVLARAGRYATAGAIGGPETTIDLRDLIYKDLEMYGITNPTPETFARLVSLVQAGKLRPLLDASYPLAELAQAQAAMLKRTHVGKYVVTP</sequence>
<dbReference type="InterPro" id="IPR051397">
    <property type="entry name" value="Zn-ADH-like_protein"/>
</dbReference>
<dbReference type="InterPro" id="IPR020843">
    <property type="entry name" value="ER"/>
</dbReference>
<keyword evidence="3" id="KW-1185">Reference proteome</keyword>
<dbReference type="EMBL" id="JBHTCH010000030">
    <property type="protein sequence ID" value="MFC7363256.1"/>
    <property type="molecule type" value="Genomic_DNA"/>
</dbReference>
<name>A0ABW2N7H7_9ACTN</name>
<evidence type="ECO:0000313" key="3">
    <source>
        <dbReference type="Proteomes" id="UP001596524"/>
    </source>
</evidence>
<dbReference type="InterPro" id="IPR011032">
    <property type="entry name" value="GroES-like_sf"/>
</dbReference>
<dbReference type="Gene3D" id="3.90.180.10">
    <property type="entry name" value="Medium-chain alcohol dehydrogenases, catalytic domain"/>
    <property type="match status" value="1"/>
</dbReference>
<dbReference type="InterPro" id="IPR013149">
    <property type="entry name" value="ADH-like_C"/>
</dbReference>
<accession>A0ABW2N7H7</accession>
<dbReference type="PANTHER" id="PTHR43677:SF4">
    <property type="entry name" value="QUINONE OXIDOREDUCTASE-LIKE PROTEIN 2"/>
    <property type="match status" value="1"/>
</dbReference>
<gene>
    <name evidence="2" type="ORF">ACFQO6_23495</name>
</gene>
<organism evidence="2 3">
    <name type="scientific">Nocardioides astragali</name>
    <dbReference type="NCBI Taxonomy" id="1776736"/>
    <lineage>
        <taxon>Bacteria</taxon>
        <taxon>Bacillati</taxon>
        <taxon>Actinomycetota</taxon>
        <taxon>Actinomycetes</taxon>
        <taxon>Propionibacteriales</taxon>
        <taxon>Nocardioidaceae</taxon>
        <taxon>Nocardioides</taxon>
    </lineage>
</organism>
<dbReference type="CDD" id="cd08274">
    <property type="entry name" value="MDR9"/>
    <property type="match status" value="1"/>
</dbReference>
<dbReference type="Pfam" id="PF00107">
    <property type="entry name" value="ADH_zinc_N"/>
    <property type="match status" value="1"/>
</dbReference>
<protein>
    <submittedName>
        <fullName evidence="2">Alcohol dehydrogenase family protein</fullName>
    </submittedName>
</protein>
<dbReference type="RefSeq" id="WP_255889397.1">
    <property type="nucleotide sequence ID" value="NZ_JAFMZM010000002.1"/>
</dbReference>
<dbReference type="Pfam" id="PF08240">
    <property type="entry name" value="ADH_N"/>
    <property type="match status" value="1"/>
</dbReference>
<dbReference type="SMART" id="SM00829">
    <property type="entry name" value="PKS_ER"/>
    <property type="match status" value="1"/>
</dbReference>
<dbReference type="Gene3D" id="3.40.50.720">
    <property type="entry name" value="NAD(P)-binding Rossmann-like Domain"/>
    <property type="match status" value="1"/>
</dbReference>
<evidence type="ECO:0000313" key="2">
    <source>
        <dbReference type="EMBL" id="MFC7363256.1"/>
    </source>
</evidence>
<comment type="caution">
    <text evidence="2">The sequence shown here is derived from an EMBL/GenBank/DDBJ whole genome shotgun (WGS) entry which is preliminary data.</text>
</comment>
<dbReference type="PANTHER" id="PTHR43677">
    <property type="entry name" value="SHORT-CHAIN DEHYDROGENASE/REDUCTASE"/>
    <property type="match status" value="1"/>
</dbReference>
<proteinExistence type="predicted"/>
<dbReference type="SUPFAM" id="SSF50129">
    <property type="entry name" value="GroES-like"/>
    <property type="match status" value="1"/>
</dbReference>
<evidence type="ECO:0000259" key="1">
    <source>
        <dbReference type="SMART" id="SM00829"/>
    </source>
</evidence>
<dbReference type="InterPro" id="IPR036291">
    <property type="entry name" value="NAD(P)-bd_dom_sf"/>
</dbReference>
<dbReference type="InterPro" id="IPR013154">
    <property type="entry name" value="ADH-like_N"/>
</dbReference>
<reference evidence="3" key="1">
    <citation type="journal article" date="2019" name="Int. J. Syst. Evol. Microbiol.">
        <title>The Global Catalogue of Microorganisms (GCM) 10K type strain sequencing project: providing services to taxonomists for standard genome sequencing and annotation.</title>
        <authorList>
            <consortium name="The Broad Institute Genomics Platform"/>
            <consortium name="The Broad Institute Genome Sequencing Center for Infectious Disease"/>
            <person name="Wu L."/>
            <person name="Ma J."/>
        </authorList>
    </citation>
    <scope>NUCLEOTIDE SEQUENCE [LARGE SCALE GENOMIC DNA]</scope>
    <source>
        <strain evidence="3">FCH27</strain>
    </source>
</reference>